<accession>A0ABR7KR67</accession>
<name>A0ABR7KR67_9SPHI</name>
<evidence type="ECO:0000313" key="1">
    <source>
        <dbReference type="EMBL" id="MBC6110345.1"/>
    </source>
</evidence>
<protein>
    <submittedName>
        <fullName evidence="1">Carboxypeptidase-like regulatory domain-containing protein</fullName>
    </submittedName>
</protein>
<evidence type="ECO:0000313" key="2">
    <source>
        <dbReference type="Proteomes" id="UP000652755"/>
    </source>
</evidence>
<organism evidence="1 2">
    <name type="scientific">Pedobacter fastidiosus</name>
    <dbReference type="NCBI Taxonomy" id="2765361"/>
    <lineage>
        <taxon>Bacteria</taxon>
        <taxon>Pseudomonadati</taxon>
        <taxon>Bacteroidota</taxon>
        <taxon>Sphingobacteriia</taxon>
        <taxon>Sphingobacteriales</taxon>
        <taxon>Sphingobacteriaceae</taxon>
        <taxon>Pedobacter</taxon>
    </lineage>
</organism>
<dbReference type="InterPro" id="IPR008969">
    <property type="entry name" value="CarboxyPept-like_regulatory"/>
</dbReference>
<dbReference type="Proteomes" id="UP000652755">
    <property type="component" value="Unassembled WGS sequence"/>
</dbReference>
<reference evidence="1 2" key="1">
    <citation type="submission" date="2020-08" db="EMBL/GenBank/DDBJ databases">
        <authorList>
            <person name="Sun Q."/>
            <person name="Inoue M."/>
        </authorList>
    </citation>
    <scope>NUCLEOTIDE SEQUENCE [LARGE SCALE GENOMIC DNA]</scope>
    <source>
        <strain evidence="1 2">CCM 8938</strain>
    </source>
</reference>
<gene>
    <name evidence="1" type="ORF">H7U22_07900</name>
</gene>
<keyword evidence="2" id="KW-1185">Reference proteome</keyword>
<dbReference type="Pfam" id="PF13715">
    <property type="entry name" value="CarbopepD_reg_2"/>
    <property type="match status" value="1"/>
</dbReference>
<proteinExistence type="predicted"/>
<dbReference type="EMBL" id="JACRYL010000006">
    <property type="protein sequence ID" value="MBC6110345.1"/>
    <property type="molecule type" value="Genomic_DNA"/>
</dbReference>
<dbReference type="RefSeq" id="WP_187070815.1">
    <property type="nucleotide sequence ID" value="NZ_JACRYL010000006.1"/>
</dbReference>
<sequence length="274" mass="30645">MKKNLSIILLTSAFILITSSSFGQLIISGKIKNKQSETIPYANIGIKRGKVGTVSMDDGKFNISIPDSLINDSLTFSSIGFKDKSYLISSLKNKTNLDIVLDEKIISLSEVKIINKKLKQYKLGITGRTPMLSIPTKSYQKTDIMEQARLIHLKKPARLLNANIYIISESLKEVSIRLNFYALENGLPEKRLIEKSIIRNATIKKGWFSIDLKDEAIYLDDDFVVAFEYLPSTQNSILFGAKLGASDSFLRSSSQGIWRKNVLGGCSIYVTTEM</sequence>
<comment type="caution">
    <text evidence="1">The sequence shown here is derived from an EMBL/GenBank/DDBJ whole genome shotgun (WGS) entry which is preliminary data.</text>
</comment>
<dbReference type="SUPFAM" id="SSF49464">
    <property type="entry name" value="Carboxypeptidase regulatory domain-like"/>
    <property type="match status" value="1"/>
</dbReference>